<protein>
    <submittedName>
        <fullName evidence="1">Uncharacterized protein</fullName>
    </submittedName>
</protein>
<dbReference type="Proteomes" id="UP001055879">
    <property type="component" value="Linkage Group LG17"/>
</dbReference>
<comment type="caution">
    <text evidence="1">The sequence shown here is derived from an EMBL/GenBank/DDBJ whole genome shotgun (WGS) entry which is preliminary data.</text>
</comment>
<gene>
    <name evidence="1" type="ORF">L6452_42710</name>
</gene>
<name>A0ACB8XK61_ARCLA</name>
<keyword evidence="2" id="KW-1185">Reference proteome</keyword>
<proteinExistence type="predicted"/>
<evidence type="ECO:0000313" key="1">
    <source>
        <dbReference type="EMBL" id="KAI3667641.1"/>
    </source>
</evidence>
<evidence type="ECO:0000313" key="2">
    <source>
        <dbReference type="Proteomes" id="UP001055879"/>
    </source>
</evidence>
<sequence length="108" mass="12291">MAPIRRNKGKEKMEINDKIECRPFGESSGDQRVVFNKRLSVLVSPSKYVDHFQSLFKHDIAEEEILDEPTELCEPDLGYPPEKSELADEEGVIVRDKLCLYLAGKLPA</sequence>
<dbReference type="EMBL" id="CM042063">
    <property type="protein sequence ID" value="KAI3667641.1"/>
    <property type="molecule type" value="Genomic_DNA"/>
</dbReference>
<organism evidence="1 2">
    <name type="scientific">Arctium lappa</name>
    <name type="common">Greater burdock</name>
    <name type="synonym">Lappa major</name>
    <dbReference type="NCBI Taxonomy" id="4217"/>
    <lineage>
        <taxon>Eukaryota</taxon>
        <taxon>Viridiplantae</taxon>
        <taxon>Streptophyta</taxon>
        <taxon>Embryophyta</taxon>
        <taxon>Tracheophyta</taxon>
        <taxon>Spermatophyta</taxon>
        <taxon>Magnoliopsida</taxon>
        <taxon>eudicotyledons</taxon>
        <taxon>Gunneridae</taxon>
        <taxon>Pentapetalae</taxon>
        <taxon>asterids</taxon>
        <taxon>campanulids</taxon>
        <taxon>Asterales</taxon>
        <taxon>Asteraceae</taxon>
        <taxon>Carduoideae</taxon>
        <taxon>Cardueae</taxon>
        <taxon>Arctiinae</taxon>
        <taxon>Arctium</taxon>
    </lineage>
</organism>
<reference evidence="2" key="1">
    <citation type="journal article" date="2022" name="Mol. Ecol. Resour.">
        <title>The genomes of chicory, endive, great burdock and yacon provide insights into Asteraceae palaeo-polyploidization history and plant inulin production.</title>
        <authorList>
            <person name="Fan W."/>
            <person name="Wang S."/>
            <person name="Wang H."/>
            <person name="Wang A."/>
            <person name="Jiang F."/>
            <person name="Liu H."/>
            <person name="Zhao H."/>
            <person name="Xu D."/>
            <person name="Zhang Y."/>
        </authorList>
    </citation>
    <scope>NUCLEOTIDE SEQUENCE [LARGE SCALE GENOMIC DNA]</scope>
    <source>
        <strain evidence="2">cv. Niubang</strain>
    </source>
</reference>
<reference evidence="1 2" key="2">
    <citation type="journal article" date="2022" name="Mol. Ecol. Resour.">
        <title>The genomes of chicory, endive, great burdock and yacon provide insights into Asteraceae paleo-polyploidization history and plant inulin production.</title>
        <authorList>
            <person name="Fan W."/>
            <person name="Wang S."/>
            <person name="Wang H."/>
            <person name="Wang A."/>
            <person name="Jiang F."/>
            <person name="Liu H."/>
            <person name="Zhao H."/>
            <person name="Xu D."/>
            <person name="Zhang Y."/>
        </authorList>
    </citation>
    <scope>NUCLEOTIDE SEQUENCE [LARGE SCALE GENOMIC DNA]</scope>
    <source>
        <strain evidence="2">cv. Niubang</strain>
    </source>
</reference>
<accession>A0ACB8XK61</accession>